<dbReference type="SMART" id="SM00028">
    <property type="entry name" value="TPR"/>
    <property type="match status" value="4"/>
</dbReference>
<evidence type="ECO:0000313" key="4">
    <source>
        <dbReference type="EMBL" id="GAH44281.1"/>
    </source>
</evidence>
<dbReference type="InterPro" id="IPR019734">
    <property type="entry name" value="TPR_rpt"/>
</dbReference>
<reference evidence="4" key="1">
    <citation type="journal article" date="2014" name="Front. Microbiol.">
        <title>High frequency of phylogenetically diverse reductive dehalogenase-homologous genes in deep subseafloor sedimentary metagenomes.</title>
        <authorList>
            <person name="Kawai M."/>
            <person name="Futagami T."/>
            <person name="Toyoda A."/>
            <person name="Takaki Y."/>
            <person name="Nishi S."/>
            <person name="Hori S."/>
            <person name="Arai W."/>
            <person name="Tsubouchi T."/>
            <person name="Morono Y."/>
            <person name="Uchiyama I."/>
            <person name="Ito T."/>
            <person name="Fujiyama A."/>
            <person name="Inagaki F."/>
            <person name="Takami H."/>
        </authorList>
    </citation>
    <scope>NUCLEOTIDE SEQUENCE</scope>
    <source>
        <strain evidence="4">Expedition CK06-06</strain>
    </source>
</reference>
<feature type="region of interest" description="Disordered" evidence="3">
    <location>
        <begin position="1"/>
        <end position="47"/>
    </location>
</feature>
<dbReference type="Gene3D" id="1.25.40.10">
    <property type="entry name" value="Tetratricopeptide repeat domain"/>
    <property type="match status" value="2"/>
</dbReference>
<protein>
    <submittedName>
        <fullName evidence="4">Uncharacterized protein</fullName>
    </submittedName>
</protein>
<keyword evidence="2" id="KW-0802">TPR repeat</keyword>
<dbReference type="Pfam" id="PF13181">
    <property type="entry name" value="TPR_8"/>
    <property type="match status" value="1"/>
</dbReference>
<keyword evidence="1" id="KW-0677">Repeat</keyword>
<proteinExistence type="predicted"/>
<dbReference type="PROSITE" id="PS50293">
    <property type="entry name" value="TPR_REGION"/>
    <property type="match status" value="2"/>
</dbReference>
<gene>
    <name evidence="4" type="ORF">S03H2_16943</name>
</gene>
<dbReference type="PANTHER" id="PTHR44858:SF1">
    <property type="entry name" value="UDP-N-ACETYLGLUCOSAMINE--PEPTIDE N-ACETYLGLUCOSAMINYLTRANSFERASE SPINDLY-RELATED"/>
    <property type="match status" value="1"/>
</dbReference>
<evidence type="ECO:0000256" key="2">
    <source>
        <dbReference type="ARBA" id="ARBA00022803"/>
    </source>
</evidence>
<accession>X1FF68</accession>
<feature type="compositionally biased region" description="Pro residues" evidence="3">
    <location>
        <begin position="32"/>
        <end position="42"/>
    </location>
</feature>
<evidence type="ECO:0000256" key="1">
    <source>
        <dbReference type="ARBA" id="ARBA00022737"/>
    </source>
</evidence>
<dbReference type="InterPro" id="IPR050498">
    <property type="entry name" value="Ycf3"/>
</dbReference>
<organism evidence="4">
    <name type="scientific">marine sediment metagenome</name>
    <dbReference type="NCBI Taxonomy" id="412755"/>
    <lineage>
        <taxon>unclassified sequences</taxon>
        <taxon>metagenomes</taxon>
        <taxon>ecological metagenomes</taxon>
    </lineage>
</organism>
<comment type="caution">
    <text evidence="4">The sequence shown here is derived from an EMBL/GenBank/DDBJ whole genome shotgun (WGS) entry which is preliminary data.</text>
</comment>
<dbReference type="SUPFAM" id="SSF48452">
    <property type="entry name" value="TPR-like"/>
    <property type="match status" value="1"/>
</dbReference>
<name>X1FF68_9ZZZZ</name>
<dbReference type="PROSITE" id="PS50005">
    <property type="entry name" value="TPR"/>
    <property type="match status" value="3"/>
</dbReference>
<dbReference type="EMBL" id="BARU01008701">
    <property type="protein sequence ID" value="GAH44281.1"/>
    <property type="molecule type" value="Genomic_DNA"/>
</dbReference>
<dbReference type="AlphaFoldDB" id="X1FF68"/>
<feature type="region of interest" description="Disordered" evidence="3">
    <location>
        <begin position="217"/>
        <end position="237"/>
    </location>
</feature>
<feature type="non-terminal residue" evidence="4">
    <location>
        <position position="321"/>
    </location>
</feature>
<evidence type="ECO:0000256" key="3">
    <source>
        <dbReference type="SAM" id="MobiDB-lite"/>
    </source>
</evidence>
<dbReference type="InterPro" id="IPR011990">
    <property type="entry name" value="TPR-like_helical_dom_sf"/>
</dbReference>
<dbReference type="PANTHER" id="PTHR44858">
    <property type="entry name" value="TETRATRICOPEPTIDE REPEAT PROTEIN 6"/>
    <property type="match status" value="1"/>
</dbReference>
<dbReference type="Pfam" id="PF00515">
    <property type="entry name" value="TPR_1"/>
    <property type="match status" value="3"/>
</dbReference>
<sequence length="321" mass="36609">MSKPGVKIPGQEQVLDVPIRKSPPRKAIGPVPEVPPRLPPGKKPSQKDAVDYKLELKRINDFIKLNDKNADAFYNRGCLYLAKGDLQMAERDYSKAILLDKNNFEAYYNRGLIFVKMKKYTQAIRDFDKAIRLNSRDVGAYCNRGSSYFQLNRMDLAVRDYNKGLEIDPNDGDLYYNRALVFLEKGQKLKATKDFQKAARLGHIRAREYLKMSPLKSAKPGKVSSHEGHGKTSSPGWRMDLKPLHIPEIIASGKIHGEDFTVENAKIKMGILTLRQGEDFFADREVMIFLFLGEDEKPDGRTFHVSKESNVGVPHIHMKWK</sequence>